<dbReference type="Proteomes" id="UP000182466">
    <property type="component" value="Unassembled WGS sequence"/>
</dbReference>
<feature type="region of interest" description="Disordered" evidence="1">
    <location>
        <begin position="1"/>
        <end position="92"/>
    </location>
</feature>
<evidence type="ECO:0000313" key="2">
    <source>
        <dbReference type="EMBL" id="SFT68381.1"/>
    </source>
</evidence>
<sequence>MSPPRGTAPGSRRNRLSPACPARSAQIPAGTPAQRSHSEAPRPAVRGRHARRADPPAAPPADPAAPCGRGGREHLDRGPNRDGRRRGQHLPADRLPARCLACDRRAPQACGQTNQELRASECTEAPRYGRLTFNVWWRRHKVLKSGTARSNPTSRKRLSASPVACLRDTPKRTFIVSQAGTASSLKDCCRWHLQVGRGVLTILGSNQPLTHEDMCCRSAIRAASVRHCKPASSWSCTSKGPNCS</sequence>
<evidence type="ECO:0000256" key="1">
    <source>
        <dbReference type="SAM" id="MobiDB-lite"/>
    </source>
</evidence>
<dbReference type="EMBL" id="FPAW01000005">
    <property type="protein sequence ID" value="SFT68381.1"/>
    <property type="molecule type" value="Genomic_DNA"/>
</dbReference>
<proteinExistence type="predicted"/>
<dbReference type="STRING" id="999627.SAMN05216236_105106"/>
<feature type="compositionally biased region" description="Basic and acidic residues" evidence="1">
    <location>
        <begin position="70"/>
        <end position="82"/>
    </location>
</feature>
<evidence type="ECO:0000313" key="3">
    <source>
        <dbReference type="Proteomes" id="UP000182466"/>
    </source>
</evidence>
<protein>
    <submittedName>
        <fullName evidence="2">Uncharacterized protein</fullName>
    </submittedName>
</protein>
<keyword evidence="3" id="KW-1185">Reference proteome</keyword>
<accession>A0A1I7A0G1</accession>
<gene>
    <name evidence="2" type="ORF">SAMN05216236_105106</name>
</gene>
<dbReference type="AlphaFoldDB" id="A0A1I7A0G1"/>
<reference evidence="2 3" key="1">
    <citation type="submission" date="2016-10" db="EMBL/GenBank/DDBJ databases">
        <authorList>
            <person name="de Groot N.N."/>
        </authorList>
    </citation>
    <scope>NUCLEOTIDE SEQUENCE [LARGE SCALE GENOMIC DNA]</scope>
    <source>
        <strain evidence="2 3">CGMCC 1.10959</strain>
    </source>
</reference>
<organism evidence="2 3">
    <name type="scientific">Sedimentitalea nanhaiensis</name>
    <dbReference type="NCBI Taxonomy" id="999627"/>
    <lineage>
        <taxon>Bacteria</taxon>
        <taxon>Pseudomonadati</taxon>
        <taxon>Pseudomonadota</taxon>
        <taxon>Alphaproteobacteria</taxon>
        <taxon>Rhodobacterales</taxon>
        <taxon>Paracoccaceae</taxon>
        <taxon>Sedimentitalea</taxon>
    </lineage>
</organism>
<name>A0A1I7A0G1_9RHOB</name>